<gene>
    <name evidence="4" type="primary">hgpA</name>
    <name evidence="4" type="ORF">Tcan_12604</name>
</gene>
<accession>A0A0B2V216</accession>
<feature type="compositionally biased region" description="Polar residues" evidence="3">
    <location>
        <begin position="88"/>
        <end position="107"/>
    </location>
</feature>
<feature type="compositionally biased region" description="Low complexity" evidence="3">
    <location>
        <begin position="60"/>
        <end position="87"/>
    </location>
</feature>
<feature type="region of interest" description="Disordered" evidence="3">
    <location>
        <begin position="57"/>
        <end position="112"/>
    </location>
</feature>
<evidence type="ECO:0000256" key="3">
    <source>
        <dbReference type="SAM" id="MobiDB-lite"/>
    </source>
</evidence>
<dbReference type="Proteomes" id="UP000031036">
    <property type="component" value="Unassembled WGS sequence"/>
</dbReference>
<dbReference type="InterPro" id="IPR006970">
    <property type="entry name" value="PT"/>
</dbReference>
<evidence type="ECO:0000313" key="4">
    <source>
        <dbReference type="EMBL" id="KHN75050.1"/>
    </source>
</evidence>
<sequence length="128" mass="14196">CVVCRHSSSTDRFIGARCVNCSPSGCSDVAGTLVYTSHIASFLTNFKSTTHLSTIARWAQNQPTNQPTNQTTNQPNSQRTNQPNSQPTNQPTNKPNSQPTNQPTNRTSIKRTIIRTCHTSSQRNVFFE</sequence>
<feature type="non-terminal residue" evidence="4">
    <location>
        <position position="1"/>
    </location>
</feature>
<dbReference type="AlphaFoldDB" id="A0A0B2V216"/>
<keyword evidence="2" id="KW-0677">Repeat</keyword>
<comment type="caution">
    <text evidence="4">The sequence shown here is derived from an EMBL/GenBank/DDBJ whole genome shotgun (WGS) entry which is preliminary data.</text>
</comment>
<evidence type="ECO:0000313" key="5">
    <source>
        <dbReference type="Proteomes" id="UP000031036"/>
    </source>
</evidence>
<evidence type="ECO:0000256" key="1">
    <source>
        <dbReference type="ARBA" id="ARBA00022729"/>
    </source>
</evidence>
<protein>
    <submittedName>
        <fullName evidence="4">Hemoglobin and hemoglobin-haptoglobin-binding protein A</fullName>
    </submittedName>
</protein>
<proteinExistence type="predicted"/>
<reference evidence="4 5" key="1">
    <citation type="submission" date="2014-11" db="EMBL/GenBank/DDBJ databases">
        <title>Genetic blueprint of the zoonotic pathogen Toxocara canis.</title>
        <authorList>
            <person name="Zhu X.-Q."/>
            <person name="Korhonen P.K."/>
            <person name="Cai H."/>
            <person name="Young N.D."/>
            <person name="Nejsum P."/>
            <person name="von Samson-Himmelstjerna G."/>
            <person name="Boag P.R."/>
            <person name="Tan P."/>
            <person name="Li Q."/>
            <person name="Min J."/>
            <person name="Yang Y."/>
            <person name="Wang X."/>
            <person name="Fang X."/>
            <person name="Hall R.S."/>
            <person name="Hofmann A."/>
            <person name="Sternberg P.W."/>
            <person name="Jex A.R."/>
            <person name="Gasser R.B."/>
        </authorList>
    </citation>
    <scope>NUCLEOTIDE SEQUENCE [LARGE SCALE GENOMIC DNA]</scope>
    <source>
        <strain evidence="4">PN_DK_2014</strain>
    </source>
</reference>
<dbReference type="STRING" id="6265.A0A0B2V216"/>
<organism evidence="4 5">
    <name type="scientific">Toxocara canis</name>
    <name type="common">Canine roundworm</name>
    <dbReference type="NCBI Taxonomy" id="6265"/>
    <lineage>
        <taxon>Eukaryota</taxon>
        <taxon>Metazoa</taxon>
        <taxon>Ecdysozoa</taxon>
        <taxon>Nematoda</taxon>
        <taxon>Chromadorea</taxon>
        <taxon>Rhabditida</taxon>
        <taxon>Spirurina</taxon>
        <taxon>Ascaridomorpha</taxon>
        <taxon>Ascaridoidea</taxon>
        <taxon>Toxocaridae</taxon>
        <taxon>Toxocara</taxon>
    </lineage>
</organism>
<keyword evidence="1" id="KW-0732">Signal</keyword>
<evidence type="ECO:0000256" key="2">
    <source>
        <dbReference type="ARBA" id="ARBA00022737"/>
    </source>
</evidence>
<name>A0A0B2V216_TOXCA</name>
<keyword evidence="5" id="KW-1185">Reference proteome</keyword>
<dbReference type="EMBL" id="JPKZ01002784">
    <property type="protein sequence ID" value="KHN75050.1"/>
    <property type="molecule type" value="Genomic_DNA"/>
</dbReference>
<dbReference type="Pfam" id="PF04886">
    <property type="entry name" value="PT"/>
    <property type="match status" value="1"/>
</dbReference>